<evidence type="ECO:0000256" key="1">
    <source>
        <dbReference type="SAM" id="MobiDB-lite"/>
    </source>
</evidence>
<reference evidence="2 3" key="1">
    <citation type="journal article" date="2015" name="Stand. Genomic Sci.">
        <title>Genomic Encyclopedia of Bacterial and Archaeal Type Strains, Phase III: the genomes of soil and plant-associated and newly described type strains.</title>
        <authorList>
            <person name="Whitman W.B."/>
            <person name="Woyke T."/>
            <person name="Klenk H.P."/>
            <person name="Zhou Y."/>
            <person name="Lilburn T.G."/>
            <person name="Beck B.J."/>
            <person name="De Vos P."/>
            <person name="Vandamme P."/>
            <person name="Eisen J.A."/>
            <person name="Garrity G."/>
            <person name="Hugenholtz P."/>
            <person name="Kyrpides N.C."/>
        </authorList>
    </citation>
    <scope>NUCLEOTIDE SEQUENCE [LARGE SCALE GENOMIC DNA]</scope>
    <source>
        <strain evidence="2 3">VKM Ac-2541</strain>
    </source>
</reference>
<evidence type="ECO:0000313" key="2">
    <source>
        <dbReference type="EMBL" id="TCO45212.1"/>
    </source>
</evidence>
<comment type="caution">
    <text evidence="2">The sequence shown here is derived from an EMBL/GenBank/DDBJ whole genome shotgun (WGS) entry which is preliminary data.</text>
</comment>
<protein>
    <submittedName>
        <fullName evidence="2">Uncharacterized protein</fullName>
    </submittedName>
</protein>
<feature type="compositionally biased region" description="Polar residues" evidence="1">
    <location>
        <begin position="1"/>
        <end position="12"/>
    </location>
</feature>
<dbReference type="AlphaFoldDB" id="A0A4R2IL76"/>
<dbReference type="Proteomes" id="UP000295573">
    <property type="component" value="Unassembled WGS sequence"/>
</dbReference>
<feature type="region of interest" description="Disordered" evidence="1">
    <location>
        <begin position="75"/>
        <end position="111"/>
    </location>
</feature>
<accession>A0A4R2IL76</accession>
<dbReference type="RefSeq" id="WP_132153058.1">
    <property type="nucleotide sequence ID" value="NZ_SLWR01000009.1"/>
</dbReference>
<sequence>MSGPFTSPQGDASTVGIPDSEPNLGTQFGQAMLAAATMANRARKGESPDPSDEERLRSAVEPIVAAGFAAAIKLAKRHKPTPEQRRAARDSALRMAQSAKERASALLRTTE</sequence>
<feature type="region of interest" description="Disordered" evidence="1">
    <location>
        <begin position="1"/>
        <end position="58"/>
    </location>
</feature>
<proteinExistence type="predicted"/>
<feature type="compositionally biased region" description="Basic and acidic residues" evidence="1">
    <location>
        <begin position="80"/>
        <end position="92"/>
    </location>
</feature>
<evidence type="ECO:0000313" key="3">
    <source>
        <dbReference type="Proteomes" id="UP000295573"/>
    </source>
</evidence>
<gene>
    <name evidence="2" type="ORF">EV646_109387</name>
</gene>
<keyword evidence="3" id="KW-1185">Reference proteome</keyword>
<feature type="compositionally biased region" description="Basic and acidic residues" evidence="1">
    <location>
        <begin position="43"/>
        <end position="58"/>
    </location>
</feature>
<organism evidence="2 3">
    <name type="scientific">Kribbella antiqua</name>
    <dbReference type="NCBI Taxonomy" id="2512217"/>
    <lineage>
        <taxon>Bacteria</taxon>
        <taxon>Bacillati</taxon>
        <taxon>Actinomycetota</taxon>
        <taxon>Actinomycetes</taxon>
        <taxon>Propionibacteriales</taxon>
        <taxon>Kribbellaceae</taxon>
        <taxon>Kribbella</taxon>
    </lineage>
</organism>
<dbReference type="EMBL" id="SLWR01000009">
    <property type="protein sequence ID" value="TCO45212.1"/>
    <property type="molecule type" value="Genomic_DNA"/>
</dbReference>
<feature type="compositionally biased region" description="Low complexity" evidence="1">
    <location>
        <begin position="31"/>
        <end position="40"/>
    </location>
</feature>
<name>A0A4R2IL76_9ACTN</name>